<dbReference type="PANTHER" id="PTHR24271">
    <property type="entry name" value="KALLIKREIN-RELATED"/>
    <property type="match status" value="1"/>
</dbReference>
<reference evidence="3" key="1">
    <citation type="submission" date="2014-03" db="EMBL/GenBank/DDBJ databases">
        <authorList>
            <person name="Aksoy S."/>
            <person name="Warren W."/>
            <person name="Wilson R.K."/>
        </authorList>
    </citation>
    <scope>NUCLEOTIDE SEQUENCE [LARGE SCALE GENOMIC DNA]</scope>
    <source>
        <strain evidence="3">IAEA</strain>
    </source>
</reference>
<dbReference type="VEuPathDB" id="VectorBase:GBRI019388"/>
<dbReference type="Gene3D" id="2.40.10.10">
    <property type="entry name" value="Trypsin-like serine proteases"/>
    <property type="match status" value="3"/>
</dbReference>
<dbReference type="SUPFAM" id="SSF50494">
    <property type="entry name" value="Trypsin-like serine proteases"/>
    <property type="match status" value="2"/>
</dbReference>
<keyword evidence="1" id="KW-1015">Disulfide bond</keyword>
<dbReference type="InterPro" id="IPR043504">
    <property type="entry name" value="Peptidase_S1_PA_chymotrypsin"/>
</dbReference>
<sequence>MGRKCAQDLANFQGRTSFAESIVLVHCKVSKRMTRQFGVILSQDAILTANTAMASECYATYSDTIDGGIVEGLMEASYNSSSPFKHLWKLPQLKIILTKQPLKIASERIPVLPKEPYKENDTCVVVSLDRSATNHTFKIVEKQVNFIKWNECERILSSLHQNVLCLQAPKIFCNMNHHKEYIEGSPLLCNGILTGIVGEIIINDITYPTQCAKIYEARQWIKSNMELISRDNAFERNIVAVGYLVENKSIITSLGILLAKNRILTSNVPDLSRKRKNYSLKSGELISDGFIEYNKNKQINWKKMKSFKNILSPNVSELQMTIIKLKSNIDYGSRPIKKIPMARRKPTKNATCTLISTYPYWIKLEIDVLNRIDCLEELYEFDHNYMCIRPKYGGKLYENLYTGTPVICDGALIGLIVQIDYSWENKPIPMVPVYKYKQWIRKTMEELGANAKPEITVQGRGKDEIQGLSSFTMPQLSLVKIFTGVSTISSILTPPGPITTQLLVPANDFLGSDTISDRSVVNSISEFNFTRPICISDESPTIF</sequence>
<dbReference type="PANTHER" id="PTHR24271:SF50">
    <property type="match status" value="1"/>
</dbReference>
<name>A0A1A9WH00_9MUSC</name>
<dbReference type="InterPro" id="IPR009003">
    <property type="entry name" value="Peptidase_S1_PA"/>
</dbReference>
<dbReference type="EnsemblMetazoa" id="GBRI019388-RA">
    <property type="protein sequence ID" value="GBRI019388-PA"/>
    <property type="gene ID" value="GBRI019388"/>
</dbReference>
<protein>
    <recommendedName>
        <fullName evidence="4">Peptidase S1 domain-containing protein</fullName>
    </recommendedName>
</protein>
<evidence type="ECO:0000313" key="2">
    <source>
        <dbReference type="EnsemblMetazoa" id="GBRI019388-PA"/>
    </source>
</evidence>
<reference evidence="2" key="2">
    <citation type="submission" date="2020-05" db="UniProtKB">
        <authorList>
            <consortium name="EnsemblMetazoa"/>
        </authorList>
    </citation>
    <scope>IDENTIFICATION</scope>
    <source>
        <strain evidence="2">IAEA</strain>
    </source>
</reference>
<evidence type="ECO:0000256" key="1">
    <source>
        <dbReference type="ARBA" id="ARBA00023157"/>
    </source>
</evidence>
<evidence type="ECO:0008006" key="4">
    <source>
        <dbReference type="Google" id="ProtNLM"/>
    </source>
</evidence>
<evidence type="ECO:0000313" key="3">
    <source>
        <dbReference type="Proteomes" id="UP000091820"/>
    </source>
</evidence>
<dbReference type="AlphaFoldDB" id="A0A1A9WH00"/>
<accession>A0A1A9WH00</accession>
<keyword evidence="3" id="KW-1185">Reference proteome</keyword>
<dbReference type="Proteomes" id="UP000091820">
    <property type="component" value="Unassembled WGS sequence"/>
</dbReference>
<proteinExistence type="predicted"/>
<organism evidence="2 3">
    <name type="scientific">Glossina brevipalpis</name>
    <dbReference type="NCBI Taxonomy" id="37001"/>
    <lineage>
        <taxon>Eukaryota</taxon>
        <taxon>Metazoa</taxon>
        <taxon>Ecdysozoa</taxon>
        <taxon>Arthropoda</taxon>
        <taxon>Hexapoda</taxon>
        <taxon>Insecta</taxon>
        <taxon>Pterygota</taxon>
        <taxon>Neoptera</taxon>
        <taxon>Endopterygota</taxon>
        <taxon>Diptera</taxon>
        <taxon>Brachycera</taxon>
        <taxon>Muscomorpha</taxon>
        <taxon>Hippoboscoidea</taxon>
        <taxon>Glossinidae</taxon>
        <taxon>Glossina</taxon>
    </lineage>
</organism>